<dbReference type="PROSITE" id="PS51318">
    <property type="entry name" value="TAT"/>
    <property type="match status" value="1"/>
</dbReference>
<dbReference type="PANTHER" id="PTHR30024:SF42">
    <property type="entry name" value="ALIPHATIC SULFONATES-BINDING PROTEIN-RELATED"/>
    <property type="match status" value="1"/>
</dbReference>
<dbReference type="Pfam" id="PF09084">
    <property type="entry name" value="NMT1"/>
    <property type="match status" value="1"/>
</dbReference>
<dbReference type="EMBL" id="PXYK01000001">
    <property type="protein sequence ID" value="PSJ65639.1"/>
    <property type="molecule type" value="Genomic_DNA"/>
</dbReference>
<dbReference type="InterPro" id="IPR001638">
    <property type="entry name" value="Solute-binding_3/MltF_N"/>
</dbReference>
<proteinExistence type="inferred from homology"/>
<dbReference type="PANTHER" id="PTHR30024">
    <property type="entry name" value="ALIPHATIC SULFONATES-BINDING PROTEIN-RELATED"/>
    <property type="match status" value="1"/>
</dbReference>
<sequence length="331" mass="36032">MSASLLKPSRRSFLATSLAGLGALGLAGGAPARASGRKTDTLRLTWGYFGLTYIARERGELEKRLAGEGIEVEWVGPFPNHAPTMQAVTGGTADYAFGGSTTPALAAILAGSPLVFTQFFIYEPRTTAIIARKSSGIATVEDLVGKSVAVNRSGLGEFLVVAALEKHNIDRSQVNFVYLNPPDAAPALAAGKVDAWSMWSPGVDIARVEYDAQDVFLEERDLPFQIDFNTYLTRRDFVADNPDLVRAFNAAIVAEAEWASANNVEAEEIAYKGLNYPQAVRDHFITLKRKYTPYAVTDEAFLEKFQRAADWLSERTVLPEKIEVAKHVAAV</sequence>
<reference evidence="3 4" key="1">
    <citation type="submission" date="2018-03" db="EMBL/GenBank/DDBJ databases">
        <title>The draft genome of Mesorhizobium sp. 6GN-30.</title>
        <authorList>
            <person name="Liu L."/>
            <person name="Li L."/>
            <person name="Wang T."/>
            <person name="Zhang X."/>
            <person name="Liang L."/>
        </authorList>
    </citation>
    <scope>NUCLEOTIDE SEQUENCE [LARGE SCALE GENOMIC DNA]</scope>
    <source>
        <strain evidence="3 4">6GN30</strain>
    </source>
</reference>
<gene>
    <name evidence="3" type="ORF">C7I84_00470</name>
</gene>
<dbReference type="InterPro" id="IPR015168">
    <property type="entry name" value="SsuA/THI5"/>
</dbReference>
<feature type="domain" description="Solute-binding protein family 3/N-terminal" evidence="2">
    <location>
        <begin position="43"/>
        <end position="262"/>
    </location>
</feature>
<organism evidence="3 4">
    <name type="scientific">Kumtagia ephedrae</name>
    <dbReference type="NCBI Taxonomy" id="2116701"/>
    <lineage>
        <taxon>Bacteria</taxon>
        <taxon>Pseudomonadati</taxon>
        <taxon>Pseudomonadota</taxon>
        <taxon>Alphaproteobacteria</taxon>
        <taxon>Hyphomicrobiales</taxon>
        <taxon>Phyllobacteriaceae</taxon>
        <taxon>Kumtagia</taxon>
    </lineage>
</organism>
<dbReference type="AlphaFoldDB" id="A0A2P7ST26"/>
<dbReference type="SMART" id="SM00062">
    <property type="entry name" value="PBPb"/>
    <property type="match status" value="1"/>
</dbReference>
<comment type="caution">
    <text evidence="3">The sequence shown here is derived from an EMBL/GenBank/DDBJ whole genome shotgun (WGS) entry which is preliminary data.</text>
</comment>
<evidence type="ECO:0000259" key="2">
    <source>
        <dbReference type="SMART" id="SM00062"/>
    </source>
</evidence>
<evidence type="ECO:0000313" key="4">
    <source>
        <dbReference type="Proteomes" id="UP000241229"/>
    </source>
</evidence>
<accession>A0A2P7ST26</accession>
<dbReference type="Gene3D" id="3.40.190.10">
    <property type="entry name" value="Periplasmic binding protein-like II"/>
    <property type="match status" value="2"/>
</dbReference>
<keyword evidence="4" id="KW-1185">Reference proteome</keyword>
<dbReference type="Proteomes" id="UP000241229">
    <property type="component" value="Unassembled WGS sequence"/>
</dbReference>
<evidence type="ECO:0000256" key="1">
    <source>
        <dbReference type="ARBA" id="ARBA00010742"/>
    </source>
</evidence>
<evidence type="ECO:0000313" key="3">
    <source>
        <dbReference type="EMBL" id="PSJ65639.1"/>
    </source>
</evidence>
<dbReference type="OrthoDB" id="7374754at2"/>
<name>A0A2P7ST26_9HYPH</name>
<comment type="similarity">
    <text evidence="1">Belongs to the bacterial solute-binding protein SsuA/TauA family.</text>
</comment>
<dbReference type="RefSeq" id="WP_106770181.1">
    <property type="nucleotide sequence ID" value="NZ_PXYK01000001.1"/>
</dbReference>
<protein>
    <submittedName>
        <fullName evidence="3">Sulfonate ABC transporter substrate-binding protein</fullName>
    </submittedName>
</protein>
<dbReference type="SUPFAM" id="SSF53850">
    <property type="entry name" value="Periplasmic binding protein-like II"/>
    <property type="match status" value="1"/>
</dbReference>
<dbReference type="CDD" id="cd01008">
    <property type="entry name" value="PBP2_NrtA_SsuA_CpmA_like"/>
    <property type="match status" value="1"/>
</dbReference>
<dbReference type="InterPro" id="IPR006311">
    <property type="entry name" value="TAT_signal"/>
</dbReference>